<keyword evidence="2" id="KW-1185">Reference proteome</keyword>
<gene>
    <name evidence="1" type="ORF">ACFFGG_10345</name>
</gene>
<proteinExistence type="predicted"/>
<dbReference type="RefSeq" id="WP_377482787.1">
    <property type="nucleotide sequence ID" value="NZ_JBHLTN010000018.1"/>
</dbReference>
<name>A0ABV6PSY2_9BURK</name>
<reference evidence="1 2" key="1">
    <citation type="submission" date="2024-09" db="EMBL/GenBank/DDBJ databases">
        <authorList>
            <person name="Sun Q."/>
            <person name="Mori K."/>
        </authorList>
    </citation>
    <scope>NUCLEOTIDE SEQUENCE [LARGE SCALE GENOMIC DNA]</scope>
    <source>
        <strain evidence="1 2">NCAIM B.02336</strain>
    </source>
</reference>
<dbReference type="EMBL" id="JBHLTN010000018">
    <property type="protein sequence ID" value="MFC0592960.1"/>
    <property type="molecule type" value="Genomic_DNA"/>
</dbReference>
<evidence type="ECO:0000313" key="2">
    <source>
        <dbReference type="Proteomes" id="UP001589834"/>
    </source>
</evidence>
<sequence>MTEEISADKPDKQDAGGLTLAQFLTDIWLFLNRDIRTFLPKSKKDIPAIEHKTDEPIASLVDPDRLSSFIFQRKILDWRDHAHANITRTGRELQHQLDDLVNQKLSKIGLFDQFFPDLARDVLQNELRHAVGEIYKESKNIEYDINEINTTRDSSIIQRLYIDPAHHKLAFDLQINFVPSEQETILNTIDKSLNGSEGIVTNIRDQITKIATQLILTENEA</sequence>
<organism evidence="1 2">
    <name type="scientific">Ottowia pentelensis</name>
    <dbReference type="NCBI Taxonomy" id="511108"/>
    <lineage>
        <taxon>Bacteria</taxon>
        <taxon>Pseudomonadati</taxon>
        <taxon>Pseudomonadota</taxon>
        <taxon>Betaproteobacteria</taxon>
        <taxon>Burkholderiales</taxon>
        <taxon>Comamonadaceae</taxon>
        <taxon>Ottowia</taxon>
    </lineage>
</organism>
<evidence type="ECO:0000313" key="1">
    <source>
        <dbReference type="EMBL" id="MFC0592960.1"/>
    </source>
</evidence>
<protein>
    <submittedName>
        <fullName evidence="1">Uncharacterized protein</fullName>
    </submittedName>
</protein>
<dbReference type="Proteomes" id="UP001589834">
    <property type="component" value="Unassembled WGS sequence"/>
</dbReference>
<accession>A0ABV6PSY2</accession>
<comment type="caution">
    <text evidence="1">The sequence shown here is derived from an EMBL/GenBank/DDBJ whole genome shotgun (WGS) entry which is preliminary data.</text>
</comment>